<evidence type="ECO:0000256" key="12">
    <source>
        <dbReference type="SAM" id="MobiDB-lite"/>
    </source>
</evidence>
<dbReference type="GO" id="GO:0006397">
    <property type="term" value="P:mRNA processing"/>
    <property type="evidence" value="ECO:0007669"/>
    <property type="project" value="UniProtKB-KW"/>
</dbReference>
<evidence type="ECO:0000256" key="5">
    <source>
        <dbReference type="ARBA" id="ARBA00022728"/>
    </source>
</evidence>
<dbReference type="InterPro" id="IPR000253">
    <property type="entry name" value="FHA_dom"/>
</dbReference>
<keyword evidence="2" id="KW-1017">Isopeptide bond</keyword>
<evidence type="ECO:0000256" key="7">
    <source>
        <dbReference type="ARBA" id="ARBA00023054"/>
    </source>
</evidence>
<dbReference type="EMBL" id="JAWDJR010000016">
    <property type="protein sequence ID" value="KAK9960930.1"/>
    <property type="molecule type" value="Genomic_DNA"/>
</dbReference>
<keyword evidence="10" id="KW-0539">Nucleus</keyword>
<feature type="compositionally biased region" description="Low complexity" evidence="12">
    <location>
        <begin position="35"/>
        <end position="47"/>
    </location>
</feature>
<evidence type="ECO:0000256" key="1">
    <source>
        <dbReference type="ARBA" id="ARBA00004123"/>
    </source>
</evidence>
<reference evidence="14 15" key="1">
    <citation type="submission" date="2024-05" db="EMBL/GenBank/DDBJ databases">
        <title>A high-quality chromosomal-level genome assembly of Topmouth culter (Culter alburnus).</title>
        <authorList>
            <person name="Zhao H."/>
        </authorList>
    </citation>
    <scope>NUCLEOTIDE SEQUENCE [LARGE SCALE GENOMIC DNA]</scope>
    <source>
        <strain evidence="14">CATC2023</strain>
        <tissue evidence="14">Muscle</tissue>
    </source>
</reference>
<dbReference type="SUPFAM" id="SSF49879">
    <property type="entry name" value="SMAD/FHA domain"/>
    <property type="match status" value="1"/>
</dbReference>
<dbReference type="InterPro" id="IPR008984">
    <property type="entry name" value="SMAD_FHA_dom_sf"/>
</dbReference>
<comment type="subcellular location">
    <subcellularLocation>
        <location evidence="1">Nucleus</location>
    </subcellularLocation>
</comment>
<evidence type="ECO:0000256" key="8">
    <source>
        <dbReference type="ARBA" id="ARBA00023158"/>
    </source>
</evidence>
<dbReference type="GO" id="GO:0008380">
    <property type="term" value="P:RNA splicing"/>
    <property type="evidence" value="ECO:0007669"/>
    <property type="project" value="UniProtKB-KW"/>
</dbReference>
<keyword evidence="6" id="KW-0832">Ubl conjugation</keyword>
<dbReference type="GO" id="GO:0005681">
    <property type="term" value="C:spliceosomal complex"/>
    <property type="evidence" value="ECO:0007669"/>
    <property type="project" value="UniProtKB-KW"/>
</dbReference>
<comment type="caution">
    <text evidence="14">The sequence shown here is derived from an EMBL/GenBank/DDBJ whole genome shotgun (WGS) entry which is preliminary data.</text>
</comment>
<dbReference type="InterPro" id="IPR050923">
    <property type="entry name" value="Cell_Proc_Reg/RNA_Proc"/>
</dbReference>
<dbReference type="AlphaFoldDB" id="A0AAW1ZHQ0"/>
<proteinExistence type="predicted"/>
<evidence type="ECO:0000256" key="4">
    <source>
        <dbReference type="ARBA" id="ARBA00022664"/>
    </source>
</evidence>
<feature type="compositionally biased region" description="Basic and acidic residues" evidence="12">
    <location>
        <begin position="156"/>
        <end position="172"/>
    </location>
</feature>
<dbReference type="Gene3D" id="2.60.200.20">
    <property type="match status" value="1"/>
</dbReference>
<keyword evidence="15" id="KW-1185">Reference proteome</keyword>
<dbReference type="Pfam" id="PF00498">
    <property type="entry name" value="FHA"/>
    <property type="match status" value="1"/>
</dbReference>
<evidence type="ECO:0000256" key="10">
    <source>
        <dbReference type="ARBA" id="ARBA00023242"/>
    </source>
</evidence>
<sequence>MDNKRRHRESPGRVVKTKIKQEKVSPARPPRTRRSSSGSSRSSNSPPTRRRDSRSPVRRKDRSPARRDRSSGRQQERSPRPRRSRSPHRSTDVRLKREQDDHRGSESHRHRERRDDSNDRRVKREGDRPRQRERDREQDRYRGRERDAHLQQQQQAERERHNERRRENRLRQEAQSGSGDDEANEFGGQQDSDSAPAPEKEKPNFELSGALVEDTNTFRGVVIKYNEPPEARIPKRRWRLYPFKNDEPLPVMYIHRQSAYLLGRQRKIADIPIDHPSCSKQHAVFQYRLVEFTRADGTTGRRVKPYIIDLGSGNGTYLNNQRIDPQRYYELKEKDVLKFGFSSREYVLLHEFSDTAEVDAKKEEEEDDEGLDE</sequence>
<organism evidence="14 15">
    <name type="scientific">Culter alburnus</name>
    <name type="common">Topmouth culter</name>
    <dbReference type="NCBI Taxonomy" id="194366"/>
    <lineage>
        <taxon>Eukaryota</taxon>
        <taxon>Metazoa</taxon>
        <taxon>Chordata</taxon>
        <taxon>Craniata</taxon>
        <taxon>Vertebrata</taxon>
        <taxon>Euteleostomi</taxon>
        <taxon>Actinopterygii</taxon>
        <taxon>Neopterygii</taxon>
        <taxon>Teleostei</taxon>
        <taxon>Ostariophysi</taxon>
        <taxon>Cypriniformes</taxon>
        <taxon>Xenocyprididae</taxon>
        <taxon>Xenocypridinae</taxon>
        <taxon>Culter</taxon>
    </lineage>
</organism>
<evidence type="ECO:0000313" key="14">
    <source>
        <dbReference type="EMBL" id="KAK9960930.1"/>
    </source>
</evidence>
<dbReference type="Proteomes" id="UP001479290">
    <property type="component" value="Unassembled WGS sequence"/>
</dbReference>
<feature type="compositionally biased region" description="Basic and acidic residues" evidence="12">
    <location>
        <begin position="62"/>
        <end position="79"/>
    </location>
</feature>
<keyword evidence="8" id="KW-0943">RNA-mediated gene silencing</keyword>
<dbReference type="CDD" id="cd22718">
    <property type="entry name" value="FHA_SNIP1"/>
    <property type="match status" value="1"/>
</dbReference>
<evidence type="ECO:0000256" key="9">
    <source>
        <dbReference type="ARBA" id="ARBA00023187"/>
    </source>
</evidence>
<dbReference type="GO" id="GO:0031047">
    <property type="term" value="P:regulatory ncRNA-mediated gene silencing"/>
    <property type="evidence" value="ECO:0007669"/>
    <property type="project" value="UniProtKB-KW"/>
</dbReference>
<dbReference type="FunFam" id="2.60.200.20:FF:000008">
    <property type="entry name" value="smad nuclear-interacting protein 1"/>
    <property type="match status" value="1"/>
</dbReference>
<keyword evidence="5" id="KW-0747">Spliceosome</keyword>
<dbReference type="PROSITE" id="PS50006">
    <property type="entry name" value="FHA_DOMAIN"/>
    <property type="match status" value="1"/>
</dbReference>
<evidence type="ECO:0000256" key="11">
    <source>
        <dbReference type="ARBA" id="ARBA00055964"/>
    </source>
</evidence>
<evidence type="ECO:0000313" key="15">
    <source>
        <dbReference type="Proteomes" id="UP001479290"/>
    </source>
</evidence>
<dbReference type="PANTHER" id="PTHR23308">
    <property type="entry name" value="NUCLEAR INHIBITOR OF PROTEIN PHOSPHATASE-1"/>
    <property type="match status" value="1"/>
</dbReference>
<protein>
    <recommendedName>
        <fullName evidence="13">FHA domain-containing protein</fullName>
    </recommendedName>
</protein>
<evidence type="ECO:0000259" key="13">
    <source>
        <dbReference type="PROSITE" id="PS50006"/>
    </source>
</evidence>
<gene>
    <name evidence="14" type="ORF">ABG768_008762</name>
</gene>
<name>A0AAW1ZHQ0_CULAL</name>
<feature type="domain" description="FHA" evidence="13">
    <location>
        <begin position="260"/>
        <end position="323"/>
    </location>
</feature>
<keyword evidence="7" id="KW-0175">Coiled coil</keyword>
<evidence type="ECO:0000256" key="3">
    <source>
        <dbReference type="ARBA" id="ARBA00022553"/>
    </source>
</evidence>
<comment type="function">
    <text evidence="11">Required for pre-mRNA splicing as component of the spliceosome. As a component of the minor spliceosome, involved in the splicing of U12-type introns in pre-mRNAs. Down-regulates NF-kappa-B signaling by competing with RELA for CREBBP/EP300 binding. Involved in the microRNA (miRNA) biogenesis. May be involved in cyclin-D1/CCND1 mRNA stability through the SNARP complex which associates with both the 3'end of the CCND1 gene and its mRNA.</text>
</comment>
<keyword evidence="9" id="KW-0508">mRNA splicing</keyword>
<dbReference type="SMART" id="SM00240">
    <property type="entry name" value="FHA"/>
    <property type="match status" value="1"/>
</dbReference>
<accession>A0AAW1ZHQ0</accession>
<feature type="region of interest" description="Disordered" evidence="12">
    <location>
        <begin position="1"/>
        <end position="211"/>
    </location>
</feature>
<keyword evidence="4" id="KW-0507">mRNA processing</keyword>
<evidence type="ECO:0000256" key="6">
    <source>
        <dbReference type="ARBA" id="ARBA00022843"/>
    </source>
</evidence>
<evidence type="ECO:0000256" key="2">
    <source>
        <dbReference type="ARBA" id="ARBA00022499"/>
    </source>
</evidence>
<keyword evidence="3" id="KW-0597">Phosphoprotein</keyword>
<feature type="compositionally biased region" description="Basic and acidic residues" evidence="12">
    <location>
        <begin position="89"/>
        <end position="149"/>
    </location>
</feature>